<keyword evidence="3" id="KW-0862">Zinc</keyword>
<dbReference type="InterPro" id="IPR006913">
    <property type="entry name" value="CENP-V/GFA"/>
</dbReference>
<name>A0A328AGP0_9CAUL</name>
<accession>A0A328AGP0</accession>
<keyword evidence="4" id="KW-0456">Lyase</keyword>
<proteinExistence type="inferred from homology"/>
<evidence type="ECO:0000256" key="2">
    <source>
        <dbReference type="ARBA" id="ARBA00022723"/>
    </source>
</evidence>
<evidence type="ECO:0000256" key="3">
    <source>
        <dbReference type="ARBA" id="ARBA00022833"/>
    </source>
</evidence>
<dbReference type="GO" id="GO:0016846">
    <property type="term" value="F:carbon-sulfur lyase activity"/>
    <property type="evidence" value="ECO:0007669"/>
    <property type="project" value="InterPro"/>
</dbReference>
<reference evidence="7" key="1">
    <citation type="submission" date="2018-05" db="EMBL/GenBank/DDBJ databases">
        <authorList>
            <person name="Li X."/>
        </authorList>
    </citation>
    <scope>NUCLEOTIDE SEQUENCE [LARGE SCALE GENOMIC DNA]</scope>
    <source>
        <strain evidence="7">LX32</strain>
    </source>
</reference>
<dbReference type="Gene3D" id="3.90.1590.10">
    <property type="entry name" value="glutathione-dependent formaldehyde- activating enzyme (gfa)"/>
    <property type="match status" value="1"/>
</dbReference>
<dbReference type="SUPFAM" id="SSF51316">
    <property type="entry name" value="Mss4-like"/>
    <property type="match status" value="1"/>
</dbReference>
<dbReference type="RefSeq" id="WP_111527427.1">
    <property type="nucleotide sequence ID" value="NZ_JBHRSG010000005.1"/>
</dbReference>
<evidence type="ECO:0000256" key="1">
    <source>
        <dbReference type="ARBA" id="ARBA00005495"/>
    </source>
</evidence>
<evidence type="ECO:0000256" key="4">
    <source>
        <dbReference type="ARBA" id="ARBA00023239"/>
    </source>
</evidence>
<gene>
    <name evidence="6" type="ORF">DJ017_03595</name>
</gene>
<dbReference type="PROSITE" id="PS51891">
    <property type="entry name" value="CENP_V_GFA"/>
    <property type="match status" value="1"/>
</dbReference>
<dbReference type="Proteomes" id="UP000249254">
    <property type="component" value="Unassembled WGS sequence"/>
</dbReference>
<sequence length="136" mass="14806">MKLTGGCYCGEVRYECEGEPLMRGECHCRECQHITGGAENLFLAMPAAGFRYTKGEPKRFTRTDIPNAVTREFCGTCGAPLTTRAPALPQGVIVKVGSMDDTSLFEGPQVVMWTSDAPKFHQFPEGVPAFPKFPGA</sequence>
<dbReference type="PANTHER" id="PTHR33337:SF40">
    <property type="entry name" value="CENP-V_GFA DOMAIN-CONTAINING PROTEIN-RELATED"/>
    <property type="match status" value="1"/>
</dbReference>
<feature type="domain" description="CENP-V/GFA" evidence="5">
    <location>
        <begin position="3"/>
        <end position="121"/>
    </location>
</feature>
<protein>
    <recommendedName>
        <fullName evidence="5">CENP-V/GFA domain-containing protein</fullName>
    </recommendedName>
</protein>
<evidence type="ECO:0000259" key="5">
    <source>
        <dbReference type="PROSITE" id="PS51891"/>
    </source>
</evidence>
<keyword evidence="2" id="KW-0479">Metal-binding</keyword>
<keyword evidence="7" id="KW-1185">Reference proteome</keyword>
<dbReference type="AlphaFoldDB" id="A0A328AGP0"/>
<organism evidence="6 7">
    <name type="scientific">Phenylobacterium soli</name>
    <dbReference type="NCBI Taxonomy" id="2170551"/>
    <lineage>
        <taxon>Bacteria</taxon>
        <taxon>Pseudomonadati</taxon>
        <taxon>Pseudomonadota</taxon>
        <taxon>Alphaproteobacteria</taxon>
        <taxon>Caulobacterales</taxon>
        <taxon>Caulobacteraceae</taxon>
        <taxon>Phenylobacterium</taxon>
    </lineage>
</organism>
<evidence type="ECO:0000313" key="7">
    <source>
        <dbReference type="Proteomes" id="UP000249254"/>
    </source>
</evidence>
<dbReference type="InterPro" id="IPR011057">
    <property type="entry name" value="Mss4-like_sf"/>
</dbReference>
<dbReference type="Pfam" id="PF04828">
    <property type="entry name" value="GFA"/>
    <property type="match status" value="1"/>
</dbReference>
<dbReference type="OrthoDB" id="7186766at2"/>
<evidence type="ECO:0000313" key="6">
    <source>
        <dbReference type="EMBL" id="RAK53675.1"/>
    </source>
</evidence>
<comment type="similarity">
    <text evidence="1">Belongs to the Gfa family.</text>
</comment>
<dbReference type="EMBL" id="QFYQ01000001">
    <property type="protein sequence ID" value="RAK53675.1"/>
    <property type="molecule type" value="Genomic_DNA"/>
</dbReference>
<comment type="caution">
    <text evidence="6">The sequence shown here is derived from an EMBL/GenBank/DDBJ whole genome shotgun (WGS) entry which is preliminary data.</text>
</comment>
<dbReference type="PANTHER" id="PTHR33337">
    <property type="entry name" value="GFA DOMAIN-CONTAINING PROTEIN"/>
    <property type="match status" value="1"/>
</dbReference>
<dbReference type="GO" id="GO:0046872">
    <property type="term" value="F:metal ion binding"/>
    <property type="evidence" value="ECO:0007669"/>
    <property type="project" value="UniProtKB-KW"/>
</dbReference>